<dbReference type="EMBL" id="JBJUIK010000004">
    <property type="protein sequence ID" value="KAL3530913.1"/>
    <property type="molecule type" value="Genomic_DNA"/>
</dbReference>
<sequence length="385" mass="44533">MAFEKIKIRSYDWQIDKVGVEDLERRCEVGPIEHVFLFTDTLGDPISRIRNSPMYNILVAELNNEIIGAIQGSIKVVTLKDHLAKVGYILGLRVASLHRRKGVALRLVHHMEEWFITHQVDYSYMATEKDNQASVKLFINKLGYIKFRTPAILVHPVNDRWLRLSSNIEIMKLKIEQAEFLYRKFMSSTEFFPHDINRILKNKLSLGTWVAYFRDRSSSDIEFAIDGRVPKSWAMISVWKSTEVLKLRVGKPTFSCMFYAKGSSMMDRVFPCFKVQALPDFFNNTFGFFFVYGVYREGPSSGKLVGELCKFVHNLATESKDCKVIVTEVGGSDTLKLHIPHWKLLSCPEDLWCIKALQYEERKTLNDLTKTPPKTRTLFVDPREV</sequence>
<evidence type="ECO:0000313" key="2">
    <source>
        <dbReference type="EMBL" id="KAL3530913.1"/>
    </source>
</evidence>
<dbReference type="InterPro" id="IPR016181">
    <property type="entry name" value="Acyl_CoA_acyltransferase"/>
</dbReference>
<evidence type="ECO:0000259" key="1">
    <source>
        <dbReference type="PROSITE" id="PS51186"/>
    </source>
</evidence>
<dbReference type="InterPro" id="IPR052810">
    <property type="entry name" value="Plant_NAT"/>
</dbReference>
<reference evidence="2 3" key="1">
    <citation type="submission" date="2024-11" db="EMBL/GenBank/DDBJ databases">
        <title>A near-complete genome assembly of Cinchona calisaya.</title>
        <authorList>
            <person name="Lian D.C."/>
            <person name="Zhao X.W."/>
            <person name="Wei L."/>
        </authorList>
    </citation>
    <scope>NUCLEOTIDE SEQUENCE [LARGE SCALE GENOMIC DNA]</scope>
    <source>
        <tissue evidence="2">Nenye</tissue>
    </source>
</reference>
<protein>
    <recommendedName>
        <fullName evidence="1">N-acetyltransferase domain-containing protein</fullName>
    </recommendedName>
</protein>
<dbReference type="Proteomes" id="UP001630127">
    <property type="component" value="Unassembled WGS sequence"/>
</dbReference>
<dbReference type="PANTHER" id="PTHR47370">
    <property type="entry name" value="ACYL-COA N-ACYLTRANSFERASES (NAT) SUPERFAMILY PROTEIN"/>
    <property type="match status" value="1"/>
</dbReference>
<dbReference type="InterPro" id="IPR000182">
    <property type="entry name" value="GNAT_dom"/>
</dbReference>
<name>A0ABD3AIK9_9GENT</name>
<dbReference type="CDD" id="cd04301">
    <property type="entry name" value="NAT_SF"/>
    <property type="match status" value="1"/>
</dbReference>
<dbReference type="Gene3D" id="3.40.630.30">
    <property type="match status" value="1"/>
</dbReference>
<organism evidence="2 3">
    <name type="scientific">Cinchona calisaya</name>
    <dbReference type="NCBI Taxonomy" id="153742"/>
    <lineage>
        <taxon>Eukaryota</taxon>
        <taxon>Viridiplantae</taxon>
        <taxon>Streptophyta</taxon>
        <taxon>Embryophyta</taxon>
        <taxon>Tracheophyta</taxon>
        <taxon>Spermatophyta</taxon>
        <taxon>Magnoliopsida</taxon>
        <taxon>eudicotyledons</taxon>
        <taxon>Gunneridae</taxon>
        <taxon>Pentapetalae</taxon>
        <taxon>asterids</taxon>
        <taxon>lamiids</taxon>
        <taxon>Gentianales</taxon>
        <taxon>Rubiaceae</taxon>
        <taxon>Cinchonoideae</taxon>
        <taxon>Cinchoneae</taxon>
        <taxon>Cinchona</taxon>
    </lineage>
</organism>
<comment type="caution">
    <text evidence="2">The sequence shown here is derived from an EMBL/GenBank/DDBJ whole genome shotgun (WGS) entry which is preliminary data.</text>
</comment>
<dbReference type="SUPFAM" id="SSF55729">
    <property type="entry name" value="Acyl-CoA N-acyltransferases (Nat)"/>
    <property type="match status" value="1"/>
</dbReference>
<feature type="domain" description="N-acetyltransferase" evidence="1">
    <location>
        <begin position="6"/>
        <end position="158"/>
    </location>
</feature>
<evidence type="ECO:0000313" key="3">
    <source>
        <dbReference type="Proteomes" id="UP001630127"/>
    </source>
</evidence>
<dbReference type="PANTHER" id="PTHR47370:SF1">
    <property type="entry name" value="ACYL-COA N-ACYLTRANSFERASES (NAT) SUPERFAMILY PROTEIN"/>
    <property type="match status" value="1"/>
</dbReference>
<accession>A0ABD3AIK9</accession>
<dbReference type="Pfam" id="PF00583">
    <property type="entry name" value="Acetyltransf_1"/>
    <property type="match status" value="1"/>
</dbReference>
<keyword evidence="3" id="KW-1185">Reference proteome</keyword>
<proteinExistence type="predicted"/>
<dbReference type="PROSITE" id="PS51186">
    <property type="entry name" value="GNAT"/>
    <property type="match status" value="1"/>
</dbReference>
<dbReference type="AlphaFoldDB" id="A0ABD3AIK9"/>
<gene>
    <name evidence="2" type="ORF">ACH5RR_010235</name>
</gene>